<organism evidence="2 3">
    <name type="scientific">Vreelandella titanicae</name>
    <dbReference type="NCBI Taxonomy" id="664683"/>
    <lineage>
        <taxon>Bacteria</taxon>
        <taxon>Pseudomonadati</taxon>
        <taxon>Pseudomonadota</taxon>
        <taxon>Gammaproteobacteria</taxon>
        <taxon>Oceanospirillales</taxon>
        <taxon>Halomonadaceae</taxon>
        <taxon>Vreelandella</taxon>
    </lineage>
</organism>
<evidence type="ECO:0000313" key="2">
    <source>
        <dbReference type="EMBL" id="QKS24181.1"/>
    </source>
</evidence>
<dbReference type="RefSeq" id="WP_022522861.1">
    <property type="nucleotide sequence ID" value="NZ_CP054580.1"/>
</dbReference>
<gene>
    <name evidence="2" type="ORF">FX987_01955</name>
</gene>
<feature type="signal peptide" evidence="1">
    <location>
        <begin position="1"/>
        <end position="21"/>
    </location>
</feature>
<evidence type="ECO:0000256" key="1">
    <source>
        <dbReference type="SAM" id="SignalP"/>
    </source>
</evidence>
<name>A0AAP9NM17_9GAMM</name>
<dbReference type="AlphaFoldDB" id="A0AAP9NM17"/>
<feature type="chain" id="PRO_5042825793" evidence="1">
    <location>
        <begin position="22"/>
        <end position="102"/>
    </location>
</feature>
<dbReference type="Proteomes" id="UP000509761">
    <property type="component" value="Chromosome"/>
</dbReference>
<sequence>MKKLIAGLVVVVCMFPVFASAQTISECRDRQKLTEMAMEVRDRVSSGESEDSLLMWAGSIEAPGLQAAAYKAIEAYTFQHAPGSVSQVVTVMGYMCSKTYRP</sequence>
<keyword evidence="1" id="KW-0732">Signal</keyword>
<evidence type="ECO:0000313" key="3">
    <source>
        <dbReference type="Proteomes" id="UP000509761"/>
    </source>
</evidence>
<keyword evidence="3" id="KW-1185">Reference proteome</keyword>
<reference evidence="2 3" key="1">
    <citation type="submission" date="2019-12" db="EMBL/GenBank/DDBJ databases">
        <title>Genome sequencing and assembly of endphytes of Porphyra tenera.</title>
        <authorList>
            <person name="Park J.M."/>
            <person name="Shin R."/>
            <person name="Jo S.H."/>
        </authorList>
    </citation>
    <scope>NUCLEOTIDE SEQUENCE [LARGE SCALE GENOMIC DNA]</scope>
    <source>
        <strain evidence="2 3">GPM3</strain>
    </source>
</reference>
<protein>
    <submittedName>
        <fullName evidence="2">Uncharacterized protein</fullName>
    </submittedName>
</protein>
<dbReference type="EMBL" id="CP054580">
    <property type="protein sequence ID" value="QKS24181.1"/>
    <property type="molecule type" value="Genomic_DNA"/>
</dbReference>
<proteinExistence type="predicted"/>
<accession>A0AAP9NM17</accession>